<feature type="region of interest" description="Disordered" evidence="1">
    <location>
        <begin position="390"/>
        <end position="562"/>
    </location>
</feature>
<feature type="compositionally biased region" description="Polar residues" evidence="1">
    <location>
        <begin position="1239"/>
        <end position="1254"/>
    </location>
</feature>
<feature type="region of interest" description="Disordered" evidence="1">
    <location>
        <begin position="1497"/>
        <end position="2130"/>
    </location>
</feature>
<feature type="compositionally biased region" description="Basic and acidic residues" evidence="1">
    <location>
        <begin position="1118"/>
        <end position="1128"/>
    </location>
</feature>
<feature type="compositionally biased region" description="Polar residues" evidence="1">
    <location>
        <begin position="414"/>
        <end position="429"/>
    </location>
</feature>
<feature type="compositionally biased region" description="Pro residues" evidence="1">
    <location>
        <begin position="1943"/>
        <end position="1957"/>
    </location>
</feature>
<comment type="caution">
    <text evidence="2">The sequence shown here is derived from an EMBL/GenBank/DDBJ whole genome shotgun (WGS) entry which is preliminary data.</text>
</comment>
<feature type="compositionally biased region" description="Polar residues" evidence="1">
    <location>
        <begin position="302"/>
        <end position="313"/>
    </location>
</feature>
<protein>
    <recommendedName>
        <fullName evidence="4">SWI-SNF chromatin-remodeling complex protein</fullName>
    </recommendedName>
</protein>
<evidence type="ECO:0000313" key="3">
    <source>
        <dbReference type="Proteomes" id="UP000308768"/>
    </source>
</evidence>
<feature type="compositionally biased region" description="Polar residues" evidence="1">
    <location>
        <begin position="250"/>
        <end position="260"/>
    </location>
</feature>
<feature type="compositionally biased region" description="Polar residues" evidence="1">
    <location>
        <begin position="477"/>
        <end position="487"/>
    </location>
</feature>
<sequence>MSGWQAPRGSARSPLDRQPPSISLPGQPPSFKSNVNRAKTMKWVEAKSYSYDGDDWGEYDEYDEYGADNEPPPLPEPTSSRQPGQTVGSTVPGRSFTNPISASNIPPRRTNSFDAGDERRAFSSELPSSPLSRTRPPSLNTGNIATSPEGVTPIAKMPQYQQLYGQTLTDSQPKSFTPGYRRDLDAPSPGNSPARSPAIEASNQTPLPETGEIEDSSSTDLHQPEVDLSAKTTHPSIDYTTREADFAHAVNSSPNKQAETSVSPQRSPLRSSSISSEGSWDASLPTTPTATRKDASDDMDITPTTAKHPSSSKEAPALDTNPLAALQAAGSAMADALMASMGMGKDEEPSESVDTDFQAPTRNADAPSKQPGTWKQSVGDIYLRPLAVQRSMTASSAASSIPPTPPPKDVRSAESPSQTSNYFASSSPPKESRLAPPMQTKDLDEAQRPALLSQSSTDSSLPEAESDRLTNEIVRSLTPQPNAQSAEAGNAAPPIQSSWSAVPVPQHNRESTIAPREHDSYRPGDGPLNEDTVRVSENPWVDEDCNEPSPSVAQPPADSAVKEEIHQPLPVAPDDPHRATKNTFDAQPALLNKRFSWEKNPASDLVSNATVAELASRDNMPYKERSAGLHVVNAELELEPETPDIESAHGDPSAVIDNRPAAQEQTLNSEPQILGTPASASAGAATEGQTLAAALPLIPGRASTESPHTLHATERSSPCLSSPKQSLDSPLSPVPFRELSSTLQTSASPVLPSTVAPQSPISPSTRIPPFREILALKSTNERIQTYNKTREQFADMNTGLSEWVAATLAAHPEHAEVLSQAQRPSVSVPGKIGSIKHRHSPSIMRFTKQGGSTQQGTPYYQQYLDSASAVPDAMSSSAAGMGQLAPGSPVGASNQGGLAGPSAGVGDRRITGQQMQAKGKDLLASAGKMGGKGMVGAKGLFAKGKKRFGSGVGGGDDKAPESSPSSPSATSFFRRSNRSRPSSVVLPANNDVAFGPSDSTPPTLSRSRSEDLVFADTQTSVPPAGQELSQNAFLGYMEQDQRRNAPWNADRTDGLEDKRSVTPGRFGVLPSANLEALPALGGETTVRGAIGALGADRKDRTVPREGEHRSAQFECSETDERVRERGDQPIHSFSQEPPDVPIAEPLRIVLPSEEQEAQVGALDDRLRSRMSTPDTWERVSNAPSDQDAEKDITPTQLRHALGSGRPDVTEATRQSSLSSSWAGEITTVAAGRVGEPTLPTDTASSRASHMSLQEPSPVPSAGAATNDLSSKSTVNANYDSPAKEPLRPISALNESLALPVDARMSPDISDEETERPREEAWQSGRPSSHHDSPTPAVNAQSAGERGANAQHVYQEQFANRYYQTSEAEQERPMSYMPLSRDTDGHLSQESLNRQPYSGEQALSRHTQQPLQRYQQEQLSSGAMAAARLAGMPASYQAGYQQQPHLHDSMQQTYGRQPPAYDTPPVVPPKDGMDIRTQRFTSPAIDPRQHNIEYQLPGVGPPQSAMPDPRAKRTSHFFGRNSLRNSNPAVLSTNDRINPHLVADDDGQRAFSISSSKPDSQAKRKSGLFRRAPSFGAESFLSRDSSNAGRPGSRTELKSQSGANPALPAATRAAESTADRPGTLKKLQRASTSSGQLDTGKKKRFSTFGSLFGRSGTTGHSAEKPKKLTKSEPPKIQQPRQTSPGPSRNQSAYEAMRSHYPTVPRPQHGPRSSEDDIPSPQGQQEVQGSGTQRQVWQQPPIGGYYAPPGWTAQSTPPPQAPTENRRKPSGGRPRYVDAPSNMAPVSIQYGSPYQSQNSYDIGPQRMASPRSPRRSGPDSIYPQQRPQQSQPSPYDVYAPLPPQLRHYSTNSVSTKISPQVSAQSPTQSPHHSSRGSVSPIDTFRHGSSSFRQQQPGPRMGSLGAQVARSPAQDHSGQQTPWAIALPTEDEDPRYIYSAQQQYSEPPPQGYQPRRPPYAPRVQPYRDPYQRDPSQYPLPMSPQSPTSPQYPSMPAMSSPPLPPKTPLDTRMYDIAHVEPSPYPSPPYSPSADQQYAPQVQSQYRSQSRYYQQERPNLGSPTSRAPTNPNSNNVNPNMFDAPSQPQTIASNHSHDTSWGTSHAGESDERIEMRGASYPGQEWAPSGLSHQSWD</sequence>
<feature type="compositionally biased region" description="Acidic residues" evidence="1">
    <location>
        <begin position="52"/>
        <end position="67"/>
    </location>
</feature>
<feature type="compositionally biased region" description="Polar residues" evidence="1">
    <location>
        <begin position="1351"/>
        <end position="1366"/>
    </location>
</feature>
<feature type="compositionally biased region" description="Polar residues" evidence="1">
    <location>
        <begin position="997"/>
        <end position="1006"/>
    </location>
</feature>
<keyword evidence="3" id="KW-1185">Reference proteome</keyword>
<feature type="compositionally biased region" description="Polar residues" evidence="1">
    <location>
        <begin position="1677"/>
        <end position="1691"/>
    </location>
</feature>
<accession>A0A4U0XPW5</accession>
<feature type="compositionally biased region" description="Low complexity" evidence="1">
    <location>
        <begin position="123"/>
        <end position="139"/>
    </location>
</feature>
<feature type="compositionally biased region" description="Polar residues" evidence="1">
    <location>
        <begin position="159"/>
        <end position="175"/>
    </location>
</feature>
<feature type="compositionally biased region" description="Polar residues" evidence="1">
    <location>
        <begin position="1719"/>
        <end position="1736"/>
    </location>
</feature>
<feature type="compositionally biased region" description="Basic and acidic residues" evidence="1">
    <location>
        <begin position="1660"/>
        <end position="1672"/>
    </location>
</feature>
<feature type="region of interest" description="Disordered" evidence="1">
    <location>
        <begin position="339"/>
        <end position="378"/>
    </location>
</feature>
<reference evidence="2 3" key="1">
    <citation type="submission" date="2017-03" db="EMBL/GenBank/DDBJ databases">
        <title>Genomes of endolithic fungi from Antarctica.</title>
        <authorList>
            <person name="Coleine C."/>
            <person name="Masonjones S."/>
            <person name="Stajich J.E."/>
        </authorList>
    </citation>
    <scope>NUCLEOTIDE SEQUENCE [LARGE SCALE GENOMIC DNA]</scope>
    <source>
        <strain evidence="2 3">CCFEE 5187</strain>
    </source>
</reference>
<evidence type="ECO:0000256" key="1">
    <source>
        <dbReference type="SAM" id="MobiDB-lite"/>
    </source>
</evidence>
<feature type="compositionally biased region" description="Polar residues" evidence="1">
    <location>
        <begin position="1211"/>
        <end position="1221"/>
    </location>
</feature>
<dbReference type="Proteomes" id="UP000308768">
    <property type="component" value="Unassembled WGS sequence"/>
</dbReference>
<evidence type="ECO:0008006" key="4">
    <source>
        <dbReference type="Google" id="ProtNLM"/>
    </source>
</evidence>
<feature type="region of interest" description="Disordered" evidence="1">
    <location>
        <begin position="1042"/>
        <end position="1062"/>
    </location>
</feature>
<feature type="compositionally biased region" description="Low complexity" evidence="1">
    <location>
        <begin position="675"/>
        <end position="685"/>
    </location>
</feature>
<feature type="compositionally biased region" description="Polar residues" evidence="1">
    <location>
        <begin position="95"/>
        <end position="113"/>
    </location>
</feature>
<feature type="region of interest" description="Disordered" evidence="1">
    <location>
        <begin position="1099"/>
        <end position="1411"/>
    </location>
</feature>
<feature type="region of interest" description="Disordered" evidence="1">
    <location>
        <begin position="950"/>
        <end position="1011"/>
    </location>
</feature>
<feature type="compositionally biased region" description="Polar residues" evidence="1">
    <location>
        <begin position="1845"/>
        <end position="1875"/>
    </location>
</feature>
<feature type="compositionally biased region" description="Polar residues" evidence="1">
    <location>
        <begin position="755"/>
        <end position="765"/>
    </location>
</feature>
<feature type="compositionally biased region" description="Polar residues" evidence="1">
    <location>
        <begin position="739"/>
        <end position="748"/>
    </location>
</feature>
<feature type="compositionally biased region" description="Polar residues" evidence="1">
    <location>
        <begin position="1266"/>
        <end position="1278"/>
    </location>
</feature>
<feature type="compositionally biased region" description="Low complexity" evidence="1">
    <location>
        <begin position="2063"/>
        <end position="2074"/>
    </location>
</feature>
<dbReference type="STRING" id="331657.A0A4U0XPW5"/>
<feature type="region of interest" description="Disordered" evidence="1">
    <location>
        <begin position="701"/>
        <end position="766"/>
    </location>
</feature>
<feature type="compositionally biased region" description="Low complexity" evidence="1">
    <location>
        <begin position="1975"/>
        <end position="1994"/>
    </location>
</feature>
<feature type="compositionally biased region" description="Polar residues" evidence="1">
    <location>
        <begin position="1787"/>
        <end position="1798"/>
    </location>
</feature>
<organism evidence="2 3">
    <name type="scientific">Cryomyces minteri</name>
    <dbReference type="NCBI Taxonomy" id="331657"/>
    <lineage>
        <taxon>Eukaryota</taxon>
        <taxon>Fungi</taxon>
        <taxon>Dikarya</taxon>
        <taxon>Ascomycota</taxon>
        <taxon>Pezizomycotina</taxon>
        <taxon>Dothideomycetes</taxon>
        <taxon>Dothideomycetes incertae sedis</taxon>
        <taxon>Cryomyces</taxon>
    </lineage>
</organism>
<feature type="compositionally biased region" description="Polar residues" evidence="1">
    <location>
        <begin position="715"/>
        <end position="729"/>
    </location>
</feature>
<feature type="compositionally biased region" description="Low complexity" evidence="1">
    <location>
        <begin position="261"/>
        <end position="283"/>
    </location>
</feature>
<feature type="compositionally biased region" description="Basic and acidic residues" evidence="1">
    <location>
        <begin position="507"/>
        <end position="522"/>
    </location>
</feature>
<feature type="region of interest" description="Disordered" evidence="1">
    <location>
        <begin position="638"/>
        <end position="685"/>
    </location>
</feature>
<evidence type="ECO:0000313" key="2">
    <source>
        <dbReference type="EMBL" id="TKA79490.1"/>
    </source>
</evidence>
<feature type="region of interest" description="Disordered" evidence="1">
    <location>
        <begin position="877"/>
        <end position="907"/>
    </location>
</feature>
<feature type="compositionally biased region" description="Polar residues" evidence="1">
    <location>
        <begin position="1521"/>
        <end position="1535"/>
    </location>
</feature>
<feature type="compositionally biased region" description="Basic and acidic residues" evidence="1">
    <location>
        <begin position="1050"/>
        <end position="1060"/>
    </location>
</feature>
<feature type="region of interest" description="Disordered" evidence="1">
    <location>
        <begin position="1"/>
        <end position="326"/>
    </location>
</feature>
<feature type="compositionally biased region" description="Low complexity" evidence="1">
    <location>
        <begin position="2036"/>
        <end position="2052"/>
    </location>
</feature>
<feature type="compositionally biased region" description="Polar residues" evidence="1">
    <location>
        <begin position="77"/>
        <end position="89"/>
    </location>
</feature>
<feature type="compositionally biased region" description="Polar residues" evidence="1">
    <location>
        <begin position="2080"/>
        <end position="2097"/>
    </location>
</feature>
<feature type="compositionally biased region" description="Low complexity" evidence="1">
    <location>
        <begin position="391"/>
        <end position="401"/>
    </location>
</feature>
<dbReference type="EMBL" id="NAJN01000096">
    <property type="protein sequence ID" value="TKA79490.1"/>
    <property type="molecule type" value="Genomic_DNA"/>
</dbReference>
<feature type="compositionally biased region" description="Polar residues" evidence="1">
    <location>
        <begin position="1884"/>
        <end position="1894"/>
    </location>
</feature>
<feature type="compositionally biased region" description="Polar residues" evidence="1">
    <location>
        <begin position="1387"/>
        <end position="1397"/>
    </location>
</feature>
<feature type="compositionally biased region" description="Low complexity" evidence="1">
    <location>
        <begin position="1816"/>
        <end position="1832"/>
    </location>
</feature>
<feature type="compositionally biased region" description="Polar residues" evidence="1">
    <location>
        <begin position="230"/>
        <end position="239"/>
    </location>
</feature>
<feature type="compositionally biased region" description="Basic and acidic residues" evidence="1">
    <location>
        <begin position="1099"/>
        <end position="1111"/>
    </location>
</feature>
<dbReference type="OrthoDB" id="5151921at2759"/>
<name>A0A4U0XPW5_9PEZI</name>
<gene>
    <name evidence="2" type="ORF">B0A49_03407</name>
</gene>
<feature type="compositionally biased region" description="Low complexity" evidence="1">
    <location>
        <begin position="962"/>
        <end position="983"/>
    </location>
</feature>
<feature type="compositionally biased region" description="Low complexity" evidence="1">
    <location>
        <begin position="1602"/>
        <end position="1615"/>
    </location>
</feature>
<proteinExistence type="predicted"/>